<dbReference type="GO" id="GO:0035731">
    <property type="term" value="F:dinitrosyl-iron complex binding"/>
    <property type="evidence" value="ECO:0007669"/>
    <property type="project" value="UniProtKB-UniRule"/>
</dbReference>
<gene>
    <name evidence="11" type="primary">whiB</name>
    <name evidence="13" type="ORF">AQJ66_18020</name>
</gene>
<evidence type="ECO:0000256" key="2">
    <source>
        <dbReference type="ARBA" id="ARBA00006597"/>
    </source>
</evidence>
<comment type="similarity">
    <text evidence="2 11">Belongs to the WhiB family.</text>
</comment>
<dbReference type="GO" id="GO:0005737">
    <property type="term" value="C:cytoplasm"/>
    <property type="evidence" value="ECO:0007669"/>
    <property type="project" value="UniProtKB-SubCell"/>
</dbReference>
<dbReference type="STRING" id="285568.AQJ66_18020"/>
<comment type="function">
    <text evidence="11">Acts as a transcriptional regulator. Probably redox-responsive. The apo- but not holo-form probably binds DNA.</text>
</comment>
<dbReference type="PANTHER" id="PTHR38839:SF6">
    <property type="entry name" value="TRANSCRIPTIONAL REGULATOR WHIB1"/>
    <property type="match status" value="1"/>
</dbReference>
<feature type="binding site" evidence="11">
    <location>
        <position position="37"/>
    </location>
    <ligand>
        <name>[4Fe-4S] cluster</name>
        <dbReference type="ChEBI" id="CHEBI:49883"/>
    </ligand>
</feature>
<evidence type="ECO:0000256" key="3">
    <source>
        <dbReference type="ARBA" id="ARBA00022485"/>
    </source>
</evidence>
<dbReference type="Proteomes" id="UP000053024">
    <property type="component" value="Unassembled WGS sequence"/>
</dbReference>
<evidence type="ECO:0000256" key="9">
    <source>
        <dbReference type="ARBA" id="ARBA00023157"/>
    </source>
</evidence>
<keyword evidence="7 11" id="KW-0805">Transcription regulation</keyword>
<evidence type="ECO:0000259" key="12">
    <source>
        <dbReference type="PROSITE" id="PS51674"/>
    </source>
</evidence>
<evidence type="ECO:0000256" key="8">
    <source>
        <dbReference type="ARBA" id="ARBA00023125"/>
    </source>
</evidence>
<name>A0A101T181_9ACTN</name>
<accession>A0A101T181</accession>
<evidence type="ECO:0000256" key="1">
    <source>
        <dbReference type="ARBA" id="ARBA00004496"/>
    </source>
</evidence>
<dbReference type="RefSeq" id="WP_061922745.1">
    <property type="nucleotide sequence ID" value="NZ_JBEYBH010000031.1"/>
</dbReference>
<evidence type="ECO:0000256" key="11">
    <source>
        <dbReference type="HAMAP-Rule" id="MF_01479"/>
    </source>
</evidence>
<keyword evidence="4 11" id="KW-0479">Metal-binding</keyword>
<evidence type="ECO:0000313" key="13">
    <source>
        <dbReference type="EMBL" id="KUN83719.1"/>
    </source>
</evidence>
<keyword evidence="3 11" id="KW-0004">4Fe-4S</keyword>
<keyword evidence="5 11" id="KW-0408">Iron</keyword>
<keyword evidence="6 11" id="KW-0411">Iron-sulfur</keyword>
<dbReference type="HAMAP" id="MF_01479">
    <property type="entry name" value="WhiB"/>
    <property type="match status" value="1"/>
</dbReference>
<comment type="cofactor">
    <cofactor evidence="11">
        <name>[4Fe-4S] cluster</name>
        <dbReference type="ChEBI" id="CHEBI:49883"/>
    </cofactor>
    <text evidence="11">Binds 1 [4Fe-4S] cluster per subunit. Following nitrosylation of the [4Fe-4S] cluster binds 1 [4Fe-8(NO)] cluster per subunit.</text>
</comment>
<dbReference type="EMBL" id="LMWX01000026">
    <property type="protein sequence ID" value="KUN83719.1"/>
    <property type="molecule type" value="Genomic_DNA"/>
</dbReference>
<protein>
    <recommendedName>
        <fullName evidence="11">Transcriptional regulator WhiB</fullName>
    </recommendedName>
</protein>
<dbReference type="GO" id="GO:0047134">
    <property type="term" value="F:protein-disulfide reductase [NAD(P)H] activity"/>
    <property type="evidence" value="ECO:0007669"/>
    <property type="project" value="TreeGrafter"/>
</dbReference>
<evidence type="ECO:0000256" key="7">
    <source>
        <dbReference type="ARBA" id="ARBA00023015"/>
    </source>
</evidence>
<evidence type="ECO:0000313" key="14">
    <source>
        <dbReference type="Proteomes" id="UP000053024"/>
    </source>
</evidence>
<dbReference type="GO" id="GO:0003677">
    <property type="term" value="F:DNA binding"/>
    <property type="evidence" value="ECO:0007669"/>
    <property type="project" value="UniProtKB-UniRule"/>
</dbReference>
<dbReference type="InterPro" id="IPR034768">
    <property type="entry name" value="4FE4S_WBL"/>
</dbReference>
<evidence type="ECO:0000256" key="5">
    <source>
        <dbReference type="ARBA" id="ARBA00023004"/>
    </source>
</evidence>
<feature type="binding site" evidence="11">
    <location>
        <position position="9"/>
    </location>
    <ligand>
        <name>[4Fe-4S] cluster</name>
        <dbReference type="ChEBI" id="CHEBI:49883"/>
    </ligand>
</feature>
<keyword evidence="9 11" id="KW-1015">Disulfide bond</keyword>
<evidence type="ECO:0000256" key="4">
    <source>
        <dbReference type="ARBA" id="ARBA00022723"/>
    </source>
</evidence>
<reference evidence="13 14" key="1">
    <citation type="submission" date="2015-10" db="EMBL/GenBank/DDBJ databases">
        <title>Draft genome sequence of Streptomyces bungoensis DSM 41781, type strain for the species Streptomyces bungoensis.</title>
        <authorList>
            <person name="Ruckert C."/>
            <person name="Winkler A."/>
            <person name="Kalinowski J."/>
            <person name="Kampfer P."/>
            <person name="Glaeser S."/>
        </authorList>
    </citation>
    <scope>NUCLEOTIDE SEQUENCE [LARGE SCALE GENOMIC DNA]</scope>
    <source>
        <strain evidence="13 14">DSM 41781</strain>
    </source>
</reference>
<keyword evidence="10 11" id="KW-0804">Transcription</keyword>
<dbReference type="GO" id="GO:0045454">
    <property type="term" value="P:cell redox homeostasis"/>
    <property type="evidence" value="ECO:0007669"/>
    <property type="project" value="TreeGrafter"/>
</dbReference>
<comment type="subcellular location">
    <subcellularLocation>
        <location evidence="1 11">Cytoplasm</location>
    </subcellularLocation>
</comment>
<dbReference type="PANTHER" id="PTHR38839">
    <property type="entry name" value="TRANSCRIPTIONAL REGULATOR WHID-RELATED"/>
    <property type="match status" value="1"/>
</dbReference>
<organism evidence="13 14">
    <name type="scientific">Streptomyces bungoensis</name>
    <dbReference type="NCBI Taxonomy" id="285568"/>
    <lineage>
        <taxon>Bacteria</taxon>
        <taxon>Bacillati</taxon>
        <taxon>Actinomycetota</taxon>
        <taxon>Actinomycetes</taxon>
        <taxon>Kitasatosporales</taxon>
        <taxon>Streptomycetaceae</taxon>
        <taxon>Streptomyces</taxon>
    </lineage>
</organism>
<feature type="binding site" evidence="11">
    <location>
        <position position="46"/>
    </location>
    <ligand>
        <name>[4Fe-4S] cluster</name>
        <dbReference type="ChEBI" id="CHEBI:49883"/>
    </ligand>
</feature>
<dbReference type="PROSITE" id="PS51674">
    <property type="entry name" value="4FE4S_WBL"/>
    <property type="match status" value="1"/>
</dbReference>
<sequence>MNWHERAACRSEDPELFFPVSDDGSSLLQIERARQVCHRCPVLRECRGWALRNGETDGVWGGLTPRQRRELSVPDPAGA</sequence>
<feature type="domain" description="4Fe-4S Wbl-type" evidence="12">
    <location>
        <begin position="8"/>
        <end position="70"/>
    </location>
</feature>
<dbReference type="AlphaFoldDB" id="A0A101T181"/>
<keyword evidence="14" id="KW-1185">Reference proteome</keyword>
<evidence type="ECO:0000256" key="10">
    <source>
        <dbReference type="ARBA" id="ARBA00023163"/>
    </source>
</evidence>
<dbReference type="GO" id="GO:0046872">
    <property type="term" value="F:metal ion binding"/>
    <property type="evidence" value="ECO:0007669"/>
    <property type="project" value="UniProtKB-KW"/>
</dbReference>
<keyword evidence="8 11" id="KW-0238">DNA-binding</keyword>
<keyword evidence="11" id="KW-0963">Cytoplasm</keyword>
<dbReference type="GO" id="GO:0045892">
    <property type="term" value="P:negative regulation of DNA-templated transcription"/>
    <property type="evidence" value="ECO:0007669"/>
    <property type="project" value="TreeGrafter"/>
</dbReference>
<dbReference type="InterPro" id="IPR003482">
    <property type="entry name" value="Whib"/>
</dbReference>
<dbReference type="Pfam" id="PF02467">
    <property type="entry name" value="Whib"/>
    <property type="match status" value="1"/>
</dbReference>
<comment type="PTM">
    <text evidence="11">The Fe-S cluster can be nitrosylated by nitric oxide (NO).</text>
</comment>
<comment type="PTM">
    <text evidence="11">Upon Fe-S cluster removal intramolecular disulfide bonds are formed.</text>
</comment>
<proteinExistence type="inferred from homology"/>
<evidence type="ECO:0000256" key="6">
    <source>
        <dbReference type="ARBA" id="ARBA00023014"/>
    </source>
</evidence>
<dbReference type="GO" id="GO:0051539">
    <property type="term" value="F:4 iron, 4 sulfur cluster binding"/>
    <property type="evidence" value="ECO:0007669"/>
    <property type="project" value="UniProtKB-UniRule"/>
</dbReference>
<dbReference type="OrthoDB" id="8104048at2"/>
<feature type="binding site" evidence="11">
    <location>
        <position position="40"/>
    </location>
    <ligand>
        <name>[4Fe-4S] cluster</name>
        <dbReference type="ChEBI" id="CHEBI:49883"/>
    </ligand>
</feature>
<comment type="caution">
    <text evidence="13">The sequence shown here is derived from an EMBL/GenBank/DDBJ whole genome shotgun (WGS) entry which is preliminary data.</text>
</comment>